<dbReference type="RefSeq" id="WP_170179396.1">
    <property type="nucleotide sequence ID" value="NZ_RBIL01000002.1"/>
</dbReference>
<evidence type="ECO:0000256" key="1">
    <source>
        <dbReference type="ARBA" id="ARBA00004651"/>
    </source>
</evidence>
<reference evidence="8 9" key="1">
    <citation type="submission" date="2018-10" db="EMBL/GenBank/DDBJ databases">
        <title>Genomic Encyclopedia of Archaeal and Bacterial Type Strains, Phase II (KMG-II): from individual species to whole genera.</title>
        <authorList>
            <person name="Goeker M."/>
        </authorList>
    </citation>
    <scope>NUCLEOTIDE SEQUENCE [LARGE SCALE GENOMIC DNA]</scope>
    <source>
        <strain evidence="8 9">DSM 14954</strain>
    </source>
</reference>
<dbReference type="PANTHER" id="PTHR36115">
    <property type="entry name" value="PROLINE-RICH ANTIGEN HOMOLOG-RELATED"/>
    <property type="match status" value="1"/>
</dbReference>
<evidence type="ECO:0000256" key="3">
    <source>
        <dbReference type="ARBA" id="ARBA00022692"/>
    </source>
</evidence>
<dbReference type="InterPro" id="IPR010432">
    <property type="entry name" value="RDD"/>
</dbReference>
<dbReference type="Pfam" id="PF06271">
    <property type="entry name" value="RDD"/>
    <property type="match status" value="1"/>
</dbReference>
<feature type="domain" description="RDD" evidence="7">
    <location>
        <begin position="10"/>
        <end position="139"/>
    </location>
</feature>
<dbReference type="GO" id="GO:0005886">
    <property type="term" value="C:plasma membrane"/>
    <property type="evidence" value="ECO:0007669"/>
    <property type="project" value="UniProtKB-SubCell"/>
</dbReference>
<evidence type="ECO:0000313" key="9">
    <source>
        <dbReference type="Proteomes" id="UP000278962"/>
    </source>
</evidence>
<keyword evidence="9" id="KW-1185">Reference proteome</keyword>
<evidence type="ECO:0000256" key="2">
    <source>
        <dbReference type="ARBA" id="ARBA00022475"/>
    </source>
</evidence>
<dbReference type="Proteomes" id="UP000278962">
    <property type="component" value="Unassembled WGS sequence"/>
</dbReference>
<evidence type="ECO:0000256" key="5">
    <source>
        <dbReference type="ARBA" id="ARBA00023136"/>
    </source>
</evidence>
<feature type="transmembrane region" description="Helical" evidence="6">
    <location>
        <begin position="20"/>
        <end position="42"/>
    </location>
</feature>
<feature type="transmembrane region" description="Helical" evidence="6">
    <location>
        <begin position="54"/>
        <end position="75"/>
    </location>
</feature>
<protein>
    <submittedName>
        <fullName evidence="8">Putative RDD family membrane protein YckC</fullName>
    </submittedName>
</protein>
<gene>
    <name evidence="8" type="ORF">C8N24_5051</name>
</gene>
<sequence length="166" mass="17698">MTDGSASPVYAGLATRTFAFAIDALVINVVAWFVGVVVALGLSLLTIPDGVMTALAAIGAGIALLWTAVYFVFFWSGTGQTIGDRLLGITVRDAGSLEALSLRRAALRVLVLPLSAIPLCAGFLMILVDRRRRALHDRLVHTVVIYAEPVRARRPATVSAVRERVA</sequence>
<feature type="transmembrane region" description="Helical" evidence="6">
    <location>
        <begin position="105"/>
        <end position="128"/>
    </location>
</feature>
<name>A0A660KZ82_9ACTN</name>
<dbReference type="EMBL" id="RBIL01000002">
    <property type="protein sequence ID" value="RKQ87031.1"/>
    <property type="molecule type" value="Genomic_DNA"/>
</dbReference>
<keyword evidence="4 6" id="KW-1133">Transmembrane helix</keyword>
<evidence type="ECO:0000259" key="7">
    <source>
        <dbReference type="Pfam" id="PF06271"/>
    </source>
</evidence>
<accession>A0A660KZ82</accession>
<comment type="subcellular location">
    <subcellularLocation>
        <location evidence="1">Cell membrane</location>
        <topology evidence="1">Multi-pass membrane protein</topology>
    </subcellularLocation>
</comment>
<evidence type="ECO:0000256" key="6">
    <source>
        <dbReference type="SAM" id="Phobius"/>
    </source>
</evidence>
<evidence type="ECO:0000256" key="4">
    <source>
        <dbReference type="ARBA" id="ARBA00022989"/>
    </source>
</evidence>
<organism evidence="8 9">
    <name type="scientific">Solirubrobacter pauli</name>
    <dbReference type="NCBI Taxonomy" id="166793"/>
    <lineage>
        <taxon>Bacteria</taxon>
        <taxon>Bacillati</taxon>
        <taxon>Actinomycetota</taxon>
        <taxon>Thermoleophilia</taxon>
        <taxon>Solirubrobacterales</taxon>
        <taxon>Solirubrobacteraceae</taxon>
        <taxon>Solirubrobacter</taxon>
    </lineage>
</organism>
<keyword evidence="2" id="KW-1003">Cell membrane</keyword>
<dbReference type="InterPro" id="IPR051791">
    <property type="entry name" value="Pra-immunoreactive"/>
</dbReference>
<dbReference type="PANTHER" id="PTHR36115:SF4">
    <property type="entry name" value="MEMBRANE PROTEIN"/>
    <property type="match status" value="1"/>
</dbReference>
<keyword evidence="5 6" id="KW-0472">Membrane</keyword>
<dbReference type="AlphaFoldDB" id="A0A660KZ82"/>
<comment type="caution">
    <text evidence="8">The sequence shown here is derived from an EMBL/GenBank/DDBJ whole genome shotgun (WGS) entry which is preliminary data.</text>
</comment>
<keyword evidence="3 6" id="KW-0812">Transmembrane</keyword>
<evidence type="ECO:0000313" key="8">
    <source>
        <dbReference type="EMBL" id="RKQ87031.1"/>
    </source>
</evidence>
<proteinExistence type="predicted"/>